<evidence type="ECO:0000313" key="2">
    <source>
        <dbReference type="EMBL" id="GIE19502.1"/>
    </source>
</evidence>
<proteinExistence type="predicted"/>
<sequence length="64" mass="6708">MSTNTWQSPRPTTAMHGSELNTFGSTTRPVIPLQPVLSRAALRSTVSATFFAACAAGNREAGGK</sequence>
<accession>A0ABQ3ZLQ6</accession>
<name>A0ABQ3ZLQ6_9ACTN</name>
<dbReference type="Proteomes" id="UP000603200">
    <property type="component" value="Unassembled WGS sequence"/>
</dbReference>
<reference evidence="2 3" key="1">
    <citation type="submission" date="2021-01" db="EMBL/GenBank/DDBJ databases">
        <title>Whole genome shotgun sequence of Actinoplanes humidus NBRC 14915.</title>
        <authorList>
            <person name="Komaki H."/>
            <person name="Tamura T."/>
        </authorList>
    </citation>
    <scope>NUCLEOTIDE SEQUENCE [LARGE SCALE GENOMIC DNA]</scope>
    <source>
        <strain evidence="2 3">NBRC 14915</strain>
    </source>
</reference>
<organism evidence="2 3">
    <name type="scientific">Winogradskya humida</name>
    <dbReference type="NCBI Taxonomy" id="113566"/>
    <lineage>
        <taxon>Bacteria</taxon>
        <taxon>Bacillati</taxon>
        <taxon>Actinomycetota</taxon>
        <taxon>Actinomycetes</taxon>
        <taxon>Micromonosporales</taxon>
        <taxon>Micromonosporaceae</taxon>
        <taxon>Winogradskya</taxon>
    </lineage>
</organism>
<protein>
    <submittedName>
        <fullName evidence="2">Uncharacterized protein</fullName>
    </submittedName>
</protein>
<feature type="region of interest" description="Disordered" evidence="1">
    <location>
        <begin position="1"/>
        <end position="26"/>
    </location>
</feature>
<keyword evidence="3" id="KW-1185">Reference proteome</keyword>
<dbReference type="RefSeq" id="WP_203836733.1">
    <property type="nucleotide sequence ID" value="NZ_BAAATV010000006.1"/>
</dbReference>
<comment type="caution">
    <text evidence="2">The sequence shown here is derived from an EMBL/GenBank/DDBJ whole genome shotgun (WGS) entry which is preliminary data.</text>
</comment>
<evidence type="ECO:0000313" key="3">
    <source>
        <dbReference type="Proteomes" id="UP000603200"/>
    </source>
</evidence>
<gene>
    <name evidence="2" type="ORF">Ahu01nite_026040</name>
</gene>
<feature type="compositionally biased region" description="Polar residues" evidence="1">
    <location>
        <begin position="1"/>
        <end position="11"/>
    </location>
</feature>
<evidence type="ECO:0000256" key="1">
    <source>
        <dbReference type="SAM" id="MobiDB-lite"/>
    </source>
</evidence>
<dbReference type="EMBL" id="BOMN01000030">
    <property type="protein sequence ID" value="GIE19502.1"/>
    <property type="molecule type" value="Genomic_DNA"/>
</dbReference>